<proteinExistence type="predicted"/>
<name>A0AAN8FUL2_TRICO</name>
<dbReference type="Proteomes" id="UP001331761">
    <property type="component" value="Unassembled WGS sequence"/>
</dbReference>
<evidence type="ECO:0000313" key="2">
    <source>
        <dbReference type="Proteomes" id="UP001331761"/>
    </source>
</evidence>
<sequence length="45" mass="5167">IFFSIMGRQGHCNQYVTQDTQHRVVSEHRCSYGTPAIPYQIGNLL</sequence>
<protein>
    <submittedName>
        <fullName evidence="1">Uncharacterized protein</fullName>
    </submittedName>
</protein>
<dbReference type="AlphaFoldDB" id="A0AAN8FUL2"/>
<reference evidence="1 2" key="1">
    <citation type="submission" date="2019-10" db="EMBL/GenBank/DDBJ databases">
        <title>Assembly and Annotation for the nematode Trichostrongylus colubriformis.</title>
        <authorList>
            <person name="Martin J."/>
        </authorList>
    </citation>
    <scope>NUCLEOTIDE SEQUENCE [LARGE SCALE GENOMIC DNA]</scope>
    <source>
        <strain evidence="1">G859</strain>
        <tissue evidence="1">Whole worm</tissue>
    </source>
</reference>
<dbReference type="EMBL" id="WIXE01006405">
    <property type="protein sequence ID" value="KAK5981312.1"/>
    <property type="molecule type" value="Genomic_DNA"/>
</dbReference>
<evidence type="ECO:0000313" key="1">
    <source>
        <dbReference type="EMBL" id="KAK5981312.1"/>
    </source>
</evidence>
<keyword evidence="2" id="KW-1185">Reference proteome</keyword>
<organism evidence="1 2">
    <name type="scientific">Trichostrongylus colubriformis</name>
    <name type="common">Black scour worm</name>
    <dbReference type="NCBI Taxonomy" id="6319"/>
    <lineage>
        <taxon>Eukaryota</taxon>
        <taxon>Metazoa</taxon>
        <taxon>Ecdysozoa</taxon>
        <taxon>Nematoda</taxon>
        <taxon>Chromadorea</taxon>
        <taxon>Rhabditida</taxon>
        <taxon>Rhabditina</taxon>
        <taxon>Rhabditomorpha</taxon>
        <taxon>Strongyloidea</taxon>
        <taxon>Trichostrongylidae</taxon>
        <taxon>Trichostrongylus</taxon>
    </lineage>
</organism>
<comment type="caution">
    <text evidence="1">The sequence shown here is derived from an EMBL/GenBank/DDBJ whole genome shotgun (WGS) entry which is preliminary data.</text>
</comment>
<accession>A0AAN8FUL2</accession>
<feature type="non-terminal residue" evidence="1">
    <location>
        <position position="1"/>
    </location>
</feature>
<gene>
    <name evidence="1" type="ORF">GCK32_019196</name>
</gene>